<feature type="compositionally biased region" description="Low complexity" evidence="4">
    <location>
        <begin position="398"/>
        <end position="411"/>
    </location>
</feature>
<proteinExistence type="predicted"/>
<dbReference type="InterPro" id="IPR012677">
    <property type="entry name" value="Nucleotide-bd_a/b_plait_sf"/>
</dbReference>
<dbReference type="GO" id="GO:0003723">
    <property type="term" value="F:RNA binding"/>
    <property type="evidence" value="ECO:0007669"/>
    <property type="project" value="UniProtKB-UniRule"/>
</dbReference>
<dbReference type="CDD" id="cd12254">
    <property type="entry name" value="RRM_hnRNPH_ESRPs_RBM12_like"/>
    <property type="match status" value="1"/>
</dbReference>
<protein>
    <recommendedName>
        <fullName evidence="5">RRM domain-containing protein</fullName>
    </recommendedName>
</protein>
<feature type="region of interest" description="Disordered" evidence="4">
    <location>
        <begin position="275"/>
        <end position="296"/>
    </location>
</feature>
<keyword evidence="7" id="KW-1185">Reference proteome</keyword>
<dbReference type="Proteomes" id="UP000708148">
    <property type="component" value="Unassembled WGS sequence"/>
</dbReference>
<dbReference type="Pfam" id="PF00076">
    <property type="entry name" value="RRM_1"/>
    <property type="match status" value="2"/>
</dbReference>
<accession>A0A8S1ILT8</accession>
<reference evidence="6" key="1">
    <citation type="submission" date="2020-12" db="EMBL/GenBank/DDBJ databases">
        <authorList>
            <person name="Iha C."/>
        </authorList>
    </citation>
    <scope>NUCLEOTIDE SEQUENCE</scope>
</reference>
<dbReference type="SMART" id="SM00360">
    <property type="entry name" value="RRM"/>
    <property type="match status" value="2"/>
</dbReference>
<feature type="compositionally biased region" description="Gly residues" evidence="4">
    <location>
        <begin position="429"/>
        <end position="446"/>
    </location>
</feature>
<evidence type="ECO:0000313" key="7">
    <source>
        <dbReference type="Proteomes" id="UP000708148"/>
    </source>
</evidence>
<name>A0A8S1ILT8_9CHLO</name>
<dbReference type="InterPro" id="IPR000504">
    <property type="entry name" value="RRM_dom"/>
</dbReference>
<sequence>MGDEGGRAARSSVLRLRGLPFAATEGDVEEFFKGFELKQVQICKRNGRSTGEAYVQLESEVSAGGAMQELNCKHMGRRYIEIFEASESDLSPGGEGRGSLGYVLRLRGLPYSSTRDDVDKFFEGVEIQKGEEGVVFSCTASGRPTGEAYVEFASEEAQLEAMKRHKEHMGSRYVELFKSTKADLLQALEQNRFYQREAEKRRWLAANMPSLGHGPIGEAAGLPRGSPYAGGVDDVARMFEGFSLGPQPGVQVTPQSGRSGEPSVSGMPYGHFQAHHEARGPQESQQYVAPHTMQPGQPNVQAMPPDVLLMQQQYIMQQQMMQQQQQQHQISLRYPGQVGWGNVGIDVPPHSAMPTAGNAQAPYAAYPGLSTPGIPMGSRGGFPSGPFGYHQYATGPMASSSASLPSPAHASMEGEGPQESNVEISAGGASAGEGNGGDSGLGDLQG</sequence>
<dbReference type="SUPFAM" id="SSF54928">
    <property type="entry name" value="RNA-binding domain, RBD"/>
    <property type="match status" value="1"/>
</dbReference>
<evidence type="ECO:0000256" key="2">
    <source>
        <dbReference type="ARBA" id="ARBA00022884"/>
    </source>
</evidence>
<feature type="domain" description="RRM" evidence="5">
    <location>
        <begin position="102"/>
        <end position="181"/>
    </location>
</feature>
<dbReference type="InterPro" id="IPR035979">
    <property type="entry name" value="RBD_domain_sf"/>
</dbReference>
<gene>
    <name evidence="6" type="ORF">OSTQU699_LOCUS570</name>
</gene>
<dbReference type="InterPro" id="IPR050666">
    <property type="entry name" value="ESRP"/>
</dbReference>
<dbReference type="PANTHER" id="PTHR13976">
    <property type="entry name" value="HETEROGENEOUS NUCLEAR RIBONUCLEOPROTEIN-RELATED"/>
    <property type="match status" value="1"/>
</dbReference>
<evidence type="ECO:0000256" key="3">
    <source>
        <dbReference type="PROSITE-ProRule" id="PRU00176"/>
    </source>
</evidence>
<evidence type="ECO:0000313" key="6">
    <source>
        <dbReference type="EMBL" id="CAD7695209.1"/>
    </source>
</evidence>
<feature type="region of interest" description="Disordered" evidence="4">
    <location>
        <begin position="246"/>
        <end position="265"/>
    </location>
</feature>
<dbReference type="OrthoDB" id="431068at2759"/>
<feature type="region of interest" description="Disordered" evidence="4">
    <location>
        <begin position="397"/>
        <end position="446"/>
    </location>
</feature>
<keyword evidence="2 3" id="KW-0694">RNA-binding</keyword>
<dbReference type="PROSITE" id="PS50102">
    <property type="entry name" value="RRM"/>
    <property type="match status" value="2"/>
</dbReference>
<dbReference type="Gene3D" id="3.30.70.330">
    <property type="match status" value="2"/>
</dbReference>
<dbReference type="EMBL" id="CAJHUC010000319">
    <property type="protein sequence ID" value="CAD7695209.1"/>
    <property type="molecule type" value="Genomic_DNA"/>
</dbReference>
<feature type="domain" description="RRM" evidence="5">
    <location>
        <begin position="12"/>
        <end position="87"/>
    </location>
</feature>
<evidence type="ECO:0000259" key="5">
    <source>
        <dbReference type="PROSITE" id="PS50102"/>
    </source>
</evidence>
<evidence type="ECO:0000256" key="1">
    <source>
        <dbReference type="ARBA" id="ARBA00022737"/>
    </source>
</evidence>
<dbReference type="AlphaFoldDB" id="A0A8S1ILT8"/>
<evidence type="ECO:0000256" key="4">
    <source>
        <dbReference type="SAM" id="MobiDB-lite"/>
    </source>
</evidence>
<keyword evidence="1" id="KW-0677">Repeat</keyword>
<comment type="caution">
    <text evidence="6">The sequence shown here is derived from an EMBL/GenBank/DDBJ whole genome shotgun (WGS) entry which is preliminary data.</text>
</comment>
<organism evidence="6 7">
    <name type="scientific">Ostreobium quekettii</name>
    <dbReference type="NCBI Taxonomy" id="121088"/>
    <lineage>
        <taxon>Eukaryota</taxon>
        <taxon>Viridiplantae</taxon>
        <taxon>Chlorophyta</taxon>
        <taxon>core chlorophytes</taxon>
        <taxon>Ulvophyceae</taxon>
        <taxon>TCBD clade</taxon>
        <taxon>Bryopsidales</taxon>
        <taxon>Ostreobineae</taxon>
        <taxon>Ostreobiaceae</taxon>
        <taxon>Ostreobium</taxon>
    </lineage>
</organism>